<reference evidence="3" key="1">
    <citation type="submission" date="2023-03" db="EMBL/GenBank/DDBJ databases">
        <title>Massive genome expansion in bonnet fungi (Mycena s.s.) driven by repeated elements and novel gene families across ecological guilds.</title>
        <authorList>
            <consortium name="Lawrence Berkeley National Laboratory"/>
            <person name="Harder C.B."/>
            <person name="Miyauchi S."/>
            <person name="Viragh M."/>
            <person name="Kuo A."/>
            <person name="Thoen E."/>
            <person name="Andreopoulos B."/>
            <person name="Lu D."/>
            <person name="Skrede I."/>
            <person name="Drula E."/>
            <person name="Henrissat B."/>
            <person name="Morin E."/>
            <person name="Kohler A."/>
            <person name="Barry K."/>
            <person name="LaButti K."/>
            <person name="Morin E."/>
            <person name="Salamov A."/>
            <person name="Lipzen A."/>
            <person name="Mereny Z."/>
            <person name="Hegedus B."/>
            <person name="Baldrian P."/>
            <person name="Stursova M."/>
            <person name="Weitz H."/>
            <person name="Taylor A."/>
            <person name="Grigoriev I.V."/>
            <person name="Nagy L.G."/>
            <person name="Martin F."/>
            <person name="Kauserud H."/>
        </authorList>
    </citation>
    <scope>NUCLEOTIDE SEQUENCE</scope>
    <source>
        <strain evidence="3">CBHHK067</strain>
    </source>
</reference>
<dbReference type="Gene3D" id="3.40.50.300">
    <property type="entry name" value="P-loop containing nucleotide triphosphate hydrolases"/>
    <property type="match status" value="1"/>
</dbReference>
<dbReference type="PANTHER" id="PTHR10039:SF17">
    <property type="entry name" value="FUNGAL STAND N-TERMINAL GOODBYE DOMAIN-CONTAINING PROTEIN-RELATED"/>
    <property type="match status" value="1"/>
</dbReference>
<dbReference type="Pfam" id="PF24883">
    <property type="entry name" value="NPHP3_N"/>
    <property type="match status" value="1"/>
</dbReference>
<sequence length="498" mass="55594">RERPISGCLEGTRENIFKDIDSWLSNNNSPNILWIKGFPGSGKSCVARSLVEKLADSPGFGSSFVFERDGGVFTAPSTMLRTIASDLCRHPAFMDALVSDLEARRVDFSTTSVQNQFIRLVEKPLQGLADQLSEGTPKLVVVVDALDECGGLGKARFQDRQDVVLAIARWSTLSPLLKLVVTSRDETPISEVLAPISTSLELRLNSRQAARDIEVFLKLEFQRIARTHSLADSWPTQDEIRAIAKKARGLWVWAATLVKFVDQPRPQDILQEILTGNMNVEGDITDLYILILKFSFCSDPGRSMNARFLDEFNSFVGGIVTAVRPLEKDCPLFDILGVDTATPKFICKRLQSVMAESRKQLRFSHQSFVDFLISDLCPLQFRINSNVIGQKISLAILRVLNDHLSFDPSRFRTSYESNPNTPNMDRISREVSYACRLWGDSLGGATTGDRNILGSLKAFLEKKLLFWLEFLSLTSEMACAISQLQGAKHWIGVSFISC</sequence>
<dbReference type="SUPFAM" id="SSF52540">
    <property type="entry name" value="P-loop containing nucleoside triphosphate hydrolases"/>
    <property type="match status" value="1"/>
</dbReference>
<evidence type="ECO:0000256" key="1">
    <source>
        <dbReference type="ARBA" id="ARBA00022737"/>
    </source>
</evidence>
<accession>A0AAD7D3C1</accession>
<gene>
    <name evidence="3" type="ORF">B0H17DRAFT_945587</name>
</gene>
<organism evidence="3 4">
    <name type="scientific">Mycena rosella</name>
    <name type="common">Pink bonnet</name>
    <name type="synonym">Agaricus rosellus</name>
    <dbReference type="NCBI Taxonomy" id="1033263"/>
    <lineage>
        <taxon>Eukaryota</taxon>
        <taxon>Fungi</taxon>
        <taxon>Dikarya</taxon>
        <taxon>Basidiomycota</taxon>
        <taxon>Agaricomycotina</taxon>
        <taxon>Agaricomycetes</taxon>
        <taxon>Agaricomycetidae</taxon>
        <taxon>Agaricales</taxon>
        <taxon>Marasmiineae</taxon>
        <taxon>Mycenaceae</taxon>
        <taxon>Mycena</taxon>
    </lineage>
</organism>
<keyword evidence="1" id="KW-0677">Repeat</keyword>
<feature type="domain" description="Nephrocystin 3-like N-terminal" evidence="2">
    <location>
        <begin position="11"/>
        <end position="184"/>
    </location>
</feature>
<comment type="caution">
    <text evidence="3">The sequence shown here is derived from an EMBL/GenBank/DDBJ whole genome shotgun (WGS) entry which is preliminary data.</text>
</comment>
<evidence type="ECO:0000259" key="2">
    <source>
        <dbReference type="Pfam" id="PF24883"/>
    </source>
</evidence>
<dbReference type="InterPro" id="IPR056884">
    <property type="entry name" value="NPHP3-like_N"/>
</dbReference>
<dbReference type="InterPro" id="IPR027417">
    <property type="entry name" value="P-loop_NTPase"/>
</dbReference>
<name>A0AAD7D3C1_MYCRO</name>
<keyword evidence="4" id="KW-1185">Reference proteome</keyword>
<dbReference type="EMBL" id="JARKIE010000145">
    <property type="protein sequence ID" value="KAJ7676210.1"/>
    <property type="molecule type" value="Genomic_DNA"/>
</dbReference>
<evidence type="ECO:0000313" key="3">
    <source>
        <dbReference type="EMBL" id="KAJ7676210.1"/>
    </source>
</evidence>
<feature type="non-terminal residue" evidence="3">
    <location>
        <position position="1"/>
    </location>
</feature>
<dbReference type="AlphaFoldDB" id="A0AAD7D3C1"/>
<dbReference type="Proteomes" id="UP001221757">
    <property type="component" value="Unassembled WGS sequence"/>
</dbReference>
<evidence type="ECO:0000313" key="4">
    <source>
        <dbReference type="Proteomes" id="UP001221757"/>
    </source>
</evidence>
<proteinExistence type="predicted"/>
<dbReference type="PANTHER" id="PTHR10039">
    <property type="entry name" value="AMELOGENIN"/>
    <property type="match status" value="1"/>
</dbReference>
<protein>
    <recommendedName>
        <fullName evidence="2">Nephrocystin 3-like N-terminal domain-containing protein</fullName>
    </recommendedName>
</protein>